<accession>A0ACB8T464</accession>
<protein>
    <submittedName>
        <fullName evidence="1">Uncharacterized protein</fullName>
    </submittedName>
</protein>
<proteinExistence type="predicted"/>
<name>A0ACB8T464_9AGAM</name>
<dbReference type="EMBL" id="MU277204">
    <property type="protein sequence ID" value="KAI0063192.1"/>
    <property type="molecule type" value="Genomic_DNA"/>
</dbReference>
<gene>
    <name evidence="1" type="ORF">BV25DRAFT_1802829</name>
</gene>
<dbReference type="Proteomes" id="UP000814140">
    <property type="component" value="Unassembled WGS sequence"/>
</dbReference>
<evidence type="ECO:0000313" key="2">
    <source>
        <dbReference type="Proteomes" id="UP000814140"/>
    </source>
</evidence>
<evidence type="ECO:0000313" key="1">
    <source>
        <dbReference type="EMBL" id="KAI0063192.1"/>
    </source>
</evidence>
<sequence>PPAKKRKRNNQNNGRNQGGRQHVQHWDDPSAPPQSMPYNDRTSGSAQVPMDTSILPDIEDQEEAGEEEEESRELTQDEIWDDSALIEAWESANAEYEAYHGKGKAWKEESVKKSPLWYNVPPPPSKLKQRTQETGQPSKAANPTPDKDDSHPINFDTFVPDHDPTLATTVDASAYQLAEAPGERVSRDEAFNRALNAMYWTGYWTAVYHVSPCMEFISSTDMSEQTHQQSEKGGKEDEMGDGEYEEEGDEEVGGENDLVPTQR</sequence>
<organism evidence="1 2">
    <name type="scientific">Artomyces pyxidatus</name>
    <dbReference type="NCBI Taxonomy" id="48021"/>
    <lineage>
        <taxon>Eukaryota</taxon>
        <taxon>Fungi</taxon>
        <taxon>Dikarya</taxon>
        <taxon>Basidiomycota</taxon>
        <taxon>Agaricomycotina</taxon>
        <taxon>Agaricomycetes</taxon>
        <taxon>Russulales</taxon>
        <taxon>Auriscalpiaceae</taxon>
        <taxon>Artomyces</taxon>
    </lineage>
</organism>
<keyword evidence="2" id="KW-1185">Reference proteome</keyword>
<reference evidence="1" key="1">
    <citation type="submission" date="2021-03" db="EMBL/GenBank/DDBJ databases">
        <authorList>
            <consortium name="DOE Joint Genome Institute"/>
            <person name="Ahrendt S."/>
            <person name="Looney B.P."/>
            <person name="Miyauchi S."/>
            <person name="Morin E."/>
            <person name="Drula E."/>
            <person name="Courty P.E."/>
            <person name="Chicoki N."/>
            <person name="Fauchery L."/>
            <person name="Kohler A."/>
            <person name="Kuo A."/>
            <person name="Labutti K."/>
            <person name="Pangilinan J."/>
            <person name="Lipzen A."/>
            <person name="Riley R."/>
            <person name="Andreopoulos W."/>
            <person name="He G."/>
            <person name="Johnson J."/>
            <person name="Barry K.W."/>
            <person name="Grigoriev I.V."/>
            <person name="Nagy L."/>
            <person name="Hibbett D."/>
            <person name="Henrissat B."/>
            <person name="Matheny P.B."/>
            <person name="Labbe J."/>
            <person name="Martin F."/>
        </authorList>
    </citation>
    <scope>NUCLEOTIDE SEQUENCE</scope>
    <source>
        <strain evidence="1">HHB10654</strain>
    </source>
</reference>
<reference evidence="1" key="2">
    <citation type="journal article" date="2022" name="New Phytol.">
        <title>Evolutionary transition to the ectomycorrhizal habit in the genomes of a hyperdiverse lineage of mushroom-forming fungi.</title>
        <authorList>
            <person name="Looney B."/>
            <person name="Miyauchi S."/>
            <person name="Morin E."/>
            <person name="Drula E."/>
            <person name="Courty P.E."/>
            <person name="Kohler A."/>
            <person name="Kuo A."/>
            <person name="LaButti K."/>
            <person name="Pangilinan J."/>
            <person name="Lipzen A."/>
            <person name="Riley R."/>
            <person name="Andreopoulos W."/>
            <person name="He G."/>
            <person name="Johnson J."/>
            <person name="Nolan M."/>
            <person name="Tritt A."/>
            <person name="Barry K.W."/>
            <person name="Grigoriev I.V."/>
            <person name="Nagy L.G."/>
            <person name="Hibbett D."/>
            <person name="Henrissat B."/>
            <person name="Matheny P.B."/>
            <person name="Labbe J."/>
            <person name="Martin F.M."/>
        </authorList>
    </citation>
    <scope>NUCLEOTIDE SEQUENCE</scope>
    <source>
        <strain evidence="1">HHB10654</strain>
    </source>
</reference>
<comment type="caution">
    <text evidence="1">The sequence shown here is derived from an EMBL/GenBank/DDBJ whole genome shotgun (WGS) entry which is preliminary data.</text>
</comment>
<feature type="non-terminal residue" evidence="1">
    <location>
        <position position="1"/>
    </location>
</feature>